<organism evidence="1 2">
    <name type="scientific">Shimia thalassica</name>
    <dbReference type="NCBI Taxonomy" id="1715693"/>
    <lineage>
        <taxon>Bacteria</taxon>
        <taxon>Pseudomonadati</taxon>
        <taxon>Pseudomonadota</taxon>
        <taxon>Alphaproteobacteria</taxon>
        <taxon>Rhodobacterales</taxon>
        <taxon>Roseobacteraceae</taxon>
    </lineage>
</organism>
<dbReference type="EMBL" id="CYTW01000001">
    <property type="protein sequence ID" value="CUJ82399.1"/>
    <property type="molecule type" value="Genomic_DNA"/>
</dbReference>
<proteinExistence type="predicted"/>
<reference evidence="2" key="1">
    <citation type="submission" date="2015-09" db="EMBL/GenBank/DDBJ databases">
        <authorList>
            <person name="Rodrigo-Torres Lidia"/>
            <person name="Arahal R.David."/>
        </authorList>
    </citation>
    <scope>NUCLEOTIDE SEQUENCE [LARGE SCALE GENOMIC DNA]</scope>
    <source>
        <strain evidence="2">CECT 7735</strain>
    </source>
</reference>
<dbReference type="AlphaFoldDB" id="A0A0P1I034"/>
<dbReference type="Proteomes" id="UP000051870">
    <property type="component" value="Unassembled WGS sequence"/>
</dbReference>
<protein>
    <submittedName>
        <fullName evidence="1">Uncharacterized protein</fullName>
    </submittedName>
</protein>
<evidence type="ECO:0000313" key="2">
    <source>
        <dbReference type="Proteomes" id="UP000051870"/>
    </source>
</evidence>
<gene>
    <name evidence="1" type="ORF">PH7735_00144</name>
</gene>
<keyword evidence="2" id="KW-1185">Reference proteome</keyword>
<accession>A0A0P1I034</accession>
<name>A0A0P1I034_9RHOB</name>
<evidence type="ECO:0000313" key="1">
    <source>
        <dbReference type="EMBL" id="CUJ82399.1"/>
    </source>
</evidence>
<sequence length="31" mass="3433">MNTTSEGYKQVHGIGVSIQKITKHVLAYTEV</sequence>